<keyword evidence="2" id="KW-0732">Signal</keyword>
<name>A0A238VG09_9PSEU</name>
<feature type="region of interest" description="Disordered" evidence="1">
    <location>
        <begin position="154"/>
        <end position="208"/>
    </location>
</feature>
<protein>
    <submittedName>
        <fullName evidence="3">Uncharacterized protein</fullName>
    </submittedName>
</protein>
<feature type="chain" id="PRO_5012647184" evidence="2">
    <location>
        <begin position="36"/>
        <end position="208"/>
    </location>
</feature>
<accession>A0A238VG09</accession>
<dbReference type="RefSeq" id="WP_176439748.1">
    <property type="nucleotide sequence ID" value="NZ_FZNW01000002.1"/>
</dbReference>
<dbReference type="AlphaFoldDB" id="A0A238VG09"/>
<feature type="region of interest" description="Disordered" evidence="1">
    <location>
        <begin position="36"/>
        <end position="126"/>
    </location>
</feature>
<keyword evidence="4" id="KW-1185">Reference proteome</keyword>
<proteinExistence type="predicted"/>
<feature type="signal peptide" evidence="2">
    <location>
        <begin position="1"/>
        <end position="35"/>
    </location>
</feature>
<reference evidence="3 4" key="1">
    <citation type="submission" date="2017-06" db="EMBL/GenBank/DDBJ databases">
        <authorList>
            <person name="Kim H.J."/>
            <person name="Triplett B.A."/>
        </authorList>
    </citation>
    <scope>NUCLEOTIDE SEQUENCE [LARGE SCALE GENOMIC DNA]</scope>
    <source>
        <strain evidence="3 4">DSM 45207</strain>
    </source>
</reference>
<gene>
    <name evidence="3" type="ORF">SAMN06265360_102183</name>
</gene>
<dbReference type="Proteomes" id="UP000198348">
    <property type="component" value="Unassembled WGS sequence"/>
</dbReference>
<dbReference type="EMBL" id="FZNW01000002">
    <property type="protein sequence ID" value="SNR33017.1"/>
    <property type="molecule type" value="Genomic_DNA"/>
</dbReference>
<evidence type="ECO:0000313" key="4">
    <source>
        <dbReference type="Proteomes" id="UP000198348"/>
    </source>
</evidence>
<organism evidence="3 4">
    <name type="scientific">Haloechinothrix alba</name>
    <dbReference type="NCBI Taxonomy" id="664784"/>
    <lineage>
        <taxon>Bacteria</taxon>
        <taxon>Bacillati</taxon>
        <taxon>Actinomycetota</taxon>
        <taxon>Actinomycetes</taxon>
        <taxon>Pseudonocardiales</taxon>
        <taxon>Pseudonocardiaceae</taxon>
        <taxon>Haloechinothrix</taxon>
    </lineage>
</organism>
<evidence type="ECO:0000256" key="1">
    <source>
        <dbReference type="SAM" id="MobiDB-lite"/>
    </source>
</evidence>
<evidence type="ECO:0000313" key="3">
    <source>
        <dbReference type="EMBL" id="SNR33017.1"/>
    </source>
</evidence>
<feature type="compositionally biased region" description="Acidic residues" evidence="1">
    <location>
        <begin position="158"/>
        <end position="188"/>
    </location>
</feature>
<sequence length="208" mass="21706">MYTRTSPTARQRLSWTATVLAALSLAFVPVGTAFAQPEEPLEPGDALQPDDLLTPDDDLLQPKDPGGENPELAISVEPQCEPEAGVGYEIDGEGVPPGPHLYRADWQELPAGSSGSENGKSGFISTGEGEFEVRGVATGVLAGADTYETEWQVVTVDCTDEDDGEDDGKDDDGEDDGEDDSGKDEEDGGGSGSGVSRDIVEAAPNFTG</sequence>
<evidence type="ECO:0000256" key="2">
    <source>
        <dbReference type="SAM" id="SignalP"/>
    </source>
</evidence>